<gene>
    <name evidence="2" type="ORF">KAM435_08700</name>
    <name evidence="3" type="ORF">KAM436_06180</name>
</gene>
<dbReference type="InterPro" id="IPR037053">
    <property type="entry name" value="Phage_tail_collar_dom_sf"/>
</dbReference>
<proteinExistence type="predicted"/>
<dbReference type="InterPro" id="IPR011083">
    <property type="entry name" value="Phage_tail_collar_dom"/>
</dbReference>
<dbReference type="SUPFAM" id="SSF88874">
    <property type="entry name" value="Receptor-binding domain of short tail fibre protein gp12"/>
    <property type="match status" value="1"/>
</dbReference>
<sequence>MALLITITNAGRAEIINAQNTGTEKVTITAVAFGTGQYTPSKTQTALQSEVKRVGSIAGLVVADDTIHVMAMDESSAAYNVGEFGLISNKGTLIAVYSQLPAAGWIIQKAAPSTLLLATDIILESLDTSVIEFGDITFINPPATESVAGVTKLVNTLTSTDTTSALTAAMGKKLQDEKQANIAEGSTAQYWRGDKTWREFAADVRASVLTGLSTATNAAVVATDSLLVAIGKLQAQVNSKLNATANAVSASKLDTGRTIALGGDLSGSATFDGTTNITINAEVADNSHGHTIANVSGLQSALDAKFDKTGGTVQGPVYISGSDPIGLNGLQPGNGDSASSITNNLKITSWFGIGFSPSVNGQDVPEGEYSHWFNTRNGDMGWRGQAAGKGAGITELNASALSAGTVPDARLSGTYSGVNITGNAASATRLQTARTINGVPFDGTGNIVIDGAPAGAVSHFAMSAPPAGWLKANGAAVSRSTYAALFAAIGTTFGAGDGSRTFNLPDLRGEFLRGWDNGRGVDSGRAFGSAQAQAIQAHTHSVPEGSYSSGVSDSFNGYASGDDYSSVVAGNSTSGSTGGSETRPRNVALLACIKY</sequence>
<dbReference type="InterPro" id="IPR054500">
    <property type="entry name" value="Phage_fiber_rpt"/>
</dbReference>
<accession>A0AA37CCE4</accession>
<organism evidence="2 4">
    <name type="scientific">Aquipseudomonas alcaligenes</name>
    <name type="common">Pseudomonas alcaligenes</name>
    <dbReference type="NCBI Taxonomy" id="43263"/>
    <lineage>
        <taxon>Bacteria</taxon>
        <taxon>Pseudomonadati</taxon>
        <taxon>Pseudomonadota</taxon>
        <taxon>Gammaproteobacteria</taxon>
        <taxon>Pseudomonadales</taxon>
        <taxon>Pseudomonadaceae</taxon>
        <taxon>Aquipseudomonas</taxon>
    </lineage>
</organism>
<dbReference type="Pfam" id="PF07484">
    <property type="entry name" value="Collar"/>
    <property type="match status" value="1"/>
</dbReference>
<dbReference type="EMBL" id="BPMT01000002">
    <property type="protein sequence ID" value="GIZ91650.1"/>
    <property type="molecule type" value="Genomic_DNA"/>
</dbReference>
<feature type="domain" description="Phage tail collar" evidence="1">
    <location>
        <begin position="455"/>
        <end position="512"/>
    </location>
</feature>
<evidence type="ECO:0000259" key="1">
    <source>
        <dbReference type="Pfam" id="PF07484"/>
    </source>
</evidence>
<reference evidence="2 5" key="1">
    <citation type="submission" date="2021-07" db="EMBL/GenBank/DDBJ databases">
        <title>Whole genome sequencing of carbapenem-resistant Pseudomonas spp. isolated in Japan.</title>
        <authorList>
            <person name="Suzuki M."/>
            <person name="Maehana S."/>
            <person name="Kitasato H."/>
        </authorList>
    </citation>
    <scope>NUCLEOTIDE SEQUENCE</scope>
    <source>
        <strain evidence="2">KAM435</strain>
        <strain evidence="3 5">KAM436</strain>
    </source>
</reference>
<dbReference type="Pfam" id="PF22337">
    <property type="entry name" value="Phage_fiber_rpt"/>
    <property type="match status" value="1"/>
</dbReference>
<dbReference type="Proteomes" id="UP000887228">
    <property type="component" value="Unassembled WGS sequence"/>
</dbReference>
<dbReference type="Proteomes" id="UP000887212">
    <property type="component" value="Unassembled WGS sequence"/>
</dbReference>
<dbReference type="AlphaFoldDB" id="A0AA37CCE4"/>
<evidence type="ECO:0000313" key="5">
    <source>
        <dbReference type="Proteomes" id="UP000887228"/>
    </source>
</evidence>
<evidence type="ECO:0000313" key="2">
    <source>
        <dbReference type="EMBL" id="GIZ87543.1"/>
    </source>
</evidence>
<name>A0AA37CCE4_AQUAC</name>
<dbReference type="Gene3D" id="3.90.1340.10">
    <property type="entry name" value="Phage tail collar domain"/>
    <property type="match status" value="1"/>
</dbReference>
<dbReference type="RefSeq" id="WP_220805259.1">
    <property type="nucleotide sequence ID" value="NZ_AP024354.1"/>
</dbReference>
<evidence type="ECO:0000313" key="4">
    <source>
        <dbReference type="Proteomes" id="UP000887212"/>
    </source>
</evidence>
<dbReference type="EMBL" id="BPMS01000002">
    <property type="protein sequence ID" value="GIZ87543.1"/>
    <property type="molecule type" value="Genomic_DNA"/>
</dbReference>
<evidence type="ECO:0000313" key="3">
    <source>
        <dbReference type="EMBL" id="GIZ91650.1"/>
    </source>
</evidence>
<protein>
    <recommendedName>
        <fullName evidence="1">Phage tail collar domain-containing protein</fullName>
    </recommendedName>
</protein>
<comment type="caution">
    <text evidence="2">The sequence shown here is derived from an EMBL/GenBank/DDBJ whole genome shotgun (WGS) entry which is preliminary data.</text>
</comment>